<sequence length="261" mass="30459">MNKYRFLLLLFLVYSALHSQQQGYSFGYRLEYMPDSTDVMNTKVEDFTLFIDKGKSYFVSDNYLKRDSILNAAAKTQGFNFAKAPNTRFKSVIIKENDKINFYDNILKYYFAYTENVKFKWNIEPEKQKIGEYNVQKAFTEYGGRKWTAWFTQDIPVHEGPYKFRGLPGLIIKIEDSGSNYRYELISVKKKNLPSNVIFSEKYLNQHKILSKEEYRSALKNINDNIINEASSSGITIAPESVEQAKKDISKRNNPIELTLN</sequence>
<dbReference type="GeneID" id="99067119"/>
<accession>A0A3G6TG19</accession>
<protein>
    <submittedName>
        <fullName evidence="2">GLPGLI family protein</fullName>
    </submittedName>
</protein>
<keyword evidence="1" id="KW-0732">Signal</keyword>
<reference evidence="3" key="1">
    <citation type="submission" date="2018-11" db="EMBL/GenBank/DDBJ databases">
        <title>Proposal to divide the Flavobacteriaceae and reorganize its genera based on Amino Acid Identity values calculated from whole genome sequences.</title>
        <authorList>
            <person name="Nicholson A.C."/>
            <person name="Gulvik C.A."/>
            <person name="Whitney A.M."/>
            <person name="Humrighouse B.W."/>
            <person name="Bell M."/>
            <person name="Holmes B."/>
            <person name="Steigerwalt A.G."/>
            <person name="Villarma A."/>
            <person name="Sheth M."/>
            <person name="Batra D."/>
            <person name="Pryor J."/>
            <person name="Bernardet J.-F."/>
            <person name="Hugo C."/>
            <person name="Kampfer P."/>
            <person name="Newman J."/>
            <person name="McQuiston J.R."/>
        </authorList>
    </citation>
    <scope>NUCLEOTIDE SEQUENCE [LARGE SCALE GENOMIC DNA]</scope>
    <source>
        <strain evidence="3">G0229</strain>
    </source>
</reference>
<dbReference type="Pfam" id="PF09697">
    <property type="entry name" value="Porph_ging"/>
    <property type="match status" value="1"/>
</dbReference>
<evidence type="ECO:0000256" key="1">
    <source>
        <dbReference type="SAM" id="SignalP"/>
    </source>
</evidence>
<keyword evidence="3" id="KW-1185">Reference proteome</keyword>
<feature type="chain" id="PRO_5018216840" evidence="1">
    <location>
        <begin position="20"/>
        <end position="261"/>
    </location>
</feature>
<dbReference type="InterPro" id="IPR005901">
    <property type="entry name" value="GLPGLI"/>
</dbReference>
<dbReference type="RefSeq" id="WP_123871645.1">
    <property type="nucleotide sequence ID" value="NZ_CP033931.1"/>
</dbReference>
<dbReference type="OrthoDB" id="1440774at2"/>
<dbReference type="NCBIfam" id="TIGR01200">
    <property type="entry name" value="GLPGLI"/>
    <property type="match status" value="1"/>
</dbReference>
<name>A0A3G6TG19_9FLAO</name>
<dbReference type="KEGG" id="cben:EG339_20130"/>
<organism evidence="2 3">
    <name type="scientific">Chryseobacterium bernardetii</name>
    <dbReference type="NCBI Taxonomy" id="1241978"/>
    <lineage>
        <taxon>Bacteria</taxon>
        <taxon>Pseudomonadati</taxon>
        <taxon>Bacteroidota</taxon>
        <taxon>Flavobacteriia</taxon>
        <taxon>Flavobacteriales</taxon>
        <taxon>Weeksellaceae</taxon>
        <taxon>Chryseobacterium group</taxon>
        <taxon>Chryseobacterium</taxon>
    </lineage>
</organism>
<proteinExistence type="predicted"/>
<gene>
    <name evidence="2" type="ORF">EG339_20130</name>
</gene>
<dbReference type="EMBL" id="CP033932">
    <property type="protein sequence ID" value="AZB26729.1"/>
    <property type="molecule type" value="Genomic_DNA"/>
</dbReference>
<evidence type="ECO:0000313" key="2">
    <source>
        <dbReference type="EMBL" id="AZB26729.1"/>
    </source>
</evidence>
<evidence type="ECO:0000313" key="3">
    <source>
        <dbReference type="Proteomes" id="UP000271193"/>
    </source>
</evidence>
<feature type="signal peptide" evidence="1">
    <location>
        <begin position="1"/>
        <end position="19"/>
    </location>
</feature>
<dbReference type="Proteomes" id="UP000271193">
    <property type="component" value="Chromosome"/>
</dbReference>
<dbReference type="AlphaFoldDB" id="A0A3G6TG19"/>